<dbReference type="GO" id="GO:0051301">
    <property type="term" value="P:cell division"/>
    <property type="evidence" value="ECO:0007669"/>
    <property type="project" value="UniProtKB-KW"/>
</dbReference>
<feature type="transmembrane region" description="Helical" evidence="17">
    <location>
        <begin position="311"/>
        <end position="333"/>
    </location>
</feature>
<dbReference type="GO" id="GO:0015648">
    <property type="term" value="F:lipid-linked peptidoglycan transporter activity"/>
    <property type="evidence" value="ECO:0007669"/>
    <property type="project" value="TreeGrafter"/>
</dbReference>
<evidence type="ECO:0000256" key="16">
    <source>
        <dbReference type="ARBA" id="ARBA00049902"/>
    </source>
</evidence>
<dbReference type="PANTHER" id="PTHR30474:SF2">
    <property type="entry name" value="PEPTIDOGLYCAN GLYCOSYLTRANSFERASE FTSW-RELATED"/>
    <property type="match status" value="1"/>
</dbReference>
<proteinExistence type="predicted"/>
<keyword evidence="10 17" id="KW-1133">Transmembrane helix</keyword>
<feature type="transmembrane region" description="Helical" evidence="17">
    <location>
        <begin position="146"/>
        <end position="164"/>
    </location>
</feature>
<dbReference type="GO" id="GO:0008360">
    <property type="term" value="P:regulation of cell shape"/>
    <property type="evidence" value="ECO:0007669"/>
    <property type="project" value="UniProtKB-KW"/>
</dbReference>
<evidence type="ECO:0000256" key="14">
    <source>
        <dbReference type="ARBA" id="ARBA00032370"/>
    </source>
</evidence>
<feature type="transmembrane region" description="Helical" evidence="17">
    <location>
        <begin position="115"/>
        <end position="134"/>
    </location>
</feature>
<dbReference type="GO" id="GO:0005886">
    <property type="term" value="C:plasma membrane"/>
    <property type="evidence" value="ECO:0007669"/>
    <property type="project" value="UniProtKB-SubCell"/>
</dbReference>
<keyword evidence="4" id="KW-0132">Cell division</keyword>
<name>A0A0F9VF88_9ZZZZ</name>
<comment type="pathway">
    <text evidence="2">Cell wall biogenesis; peptidoglycan biosynthesis.</text>
</comment>
<evidence type="ECO:0000256" key="1">
    <source>
        <dbReference type="ARBA" id="ARBA00004651"/>
    </source>
</evidence>
<evidence type="ECO:0000256" key="9">
    <source>
        <dbReference type="ARBA" id="ARBA00022984"/>
    </source>
</evidence>
<dbReference type="InterPro" id="IPR001182">
    <property type="entry name" value="FtsW/RodA"/>
</dbReference>
<evidence type="ECO:0000256" key="5">
    <source>
        <dbReference type="ARBA" id="ARBA00022676"/>
    </source>
</evidence>
<protein>
    <recommendedName>
        <fullName evidence="15">peptidoglycan glycosyltransferase</fullName>
        <ecNumber evidence="15">2.4.99.28</ecNumber>
    </recommendedName>
    <alternativeName>
        <fullName evidence="14">Peptidoglycan polymerase</fullName>
    </alternativeName>
</protein>
<dbReference type="GO" id="GO:0009252">
    <property type="term" value="P:peptidoglycan biosynthetic process"/>
    <property type="evidence" value="ECO:0007669"/>
    <property type="project" value="UniProtKB-KW"/>
</dbReference>
<feature type="transmembrane region" description="Helical" evidence="17">
    <location>
        <begin position="234"/>
        <end position="253"/>
    </location>
</feature>
<keyword evidence="8" id="KW-0133">Cell shape</keyword>
<feature type="transmembrane region" description="Helical" evidence="17">
    <location>
        <begin position="170"/>
        <end position="187"/>
    </location>
</feature>
<dbReference type="Pfam" id="PF01098">
    <property type="entry name" value="FTSW_RODA_SPOVE"/>
    <property type="match status" value="1"/>
</dbReference>
<dbReference type="EC" id="2.4.99.28" evidence="15"/>
<gene>
    <name evidence="18" type="ORF">LCGC14_0101740</name>
</gene>
<evidence type="ECO:0000256" key="6">
    <source>
        <dbReference type="ARBA" id="ARBA00022679"/>
    </source>
</evidence>
<evidence type="ECO:0000256" key="8">
    <source>
        <dbReference type="ARBA" id="ARBA00022960"/>
    </source>
</evidence>
<feature type="transmembrane region" description="Helical" evidence="17">
    <location>
        <begin position="282"/>
        <end position="299"/>
    </location>
</feature>
<feature type="transmembrane region" description="Helical" evidence="17">
    <location>
        <begin position="75"/>
        <end position="95"/>
    </location>
</feature>
<dbReference type="PANTHER" id="PTHR30474">
    <property type="entry name" value="CELL CYCLE PROTEIN"/>
    <property type="match status" value="1"/>
</dbReference>
<keyword evidence="5" id="KW-0328">Glycosyltransferase</keyword>
<keyword evidence="11 17" id="KW-0472">Membrane</keyword>
<dbReference type="AlphaFoldDB" id="A0A0F9VF88"/>
<evidence type="ECO:0000256" key="17">
    <source>
        <dbReference type="SAM" id="Phobius"/>
    </source>
</evidence>
<keyword evidence="6" id="KW-0808">Transferase</keyword>
<comment type="caution">
    <text evidence="18">The sequence shown here is derived from an EMBL/GenBank/DDBJ whole genome shotgun (WGS) entry which is preliminary data.</text>
</comment>
<evidence type="ECO:0000256" key="10">
    <source>
        <dbReference type="ARBA" id="ARBA00022989"/>
    </source>
</evidence>
<comment type="subcellular location">
    <subcellularLocation>
        <location evidence="1">Cell membrane</location>
        <topology evidence="1">Multi-pass membrane protein</topology>
    </subcellularLocation>
</comment>
<feature type="transmembrane region" description="Helical" evidence="17">
    <location>
        <begin position="44"/>
        <end position="63"/>
    </location>
</feature>
<evidence type="ECO:0000256" key="12">
    <source>
        <dbReference type="ARBA" id="ARBA00023306"/>
    </source>
</evidence>
<evidence type="ECO:0000256" key="3">
    <source>
        <dbReference type="ARBA" id="ARBA00022475"/>
    </source>
</evidence>
<comment type="catalytic activity">
    <reaction evidence="16">
        <text>[GlcNAc-(1-&gt;4)-Mur2Ac(oyl-L-Ala-gamma-D-Glu-L-Lys-D-Ala-D-Ala)](n)-di-trans,octa-cis-undecaprenyl diphosphate + beta-D-GlcNAc-(1-&gt;4)-Mur2Ac(oyl-L-Ala-gamma-D-Glu-L-Lys-D-Ala-D-Ala)-di-trans,octa-cis-undecaprenyl diphosphate = [GlcNAc-(1-&gt;4)-Mur2Ac(oyl-L-Ala-gamma-D-Glu-L-Lys-D-Ala-D-Ala)](n+1)-di-trans,octa-cis-undecaprenyl diphosphate + di-trans,octa-cis-undecaprenyl diphosphate + H(+)</text>
        <dbReference type="Rhea" id="RHEA:23708"/>
        <dbReference type="Rhea" id="RHEA-COMP:9602"/>
        <dbReference type="Rhea" id="RHEA-COMP:9603"/>
        <dbReference type="ChEBI" id="CHEBI:15378"/>
        <dbReference type="ChEBI" id="CHEBI:58405"/>
        <dbReference type="ChEBI" id="CHEBI:60033"/>
        <dbReference type="ChEBI" id="CHEBI:78435"/>
        <dbReference type="EC" id="2.4.99.28"/>
    </reaction>
</comment>
<keyword evidence="13" id="KW-0961">Cell wall biogenesis/degradation</keyword>
<reference evidence="18" key="1">
    <citation type="journal article" date="2015" name="Nature">
        <title>Complex archaea that bridge the gap between prokaryotes and eukaryotes.</title>
        <authorList>
            <person name="Spang A."/>
            <person name="Saw J.H."/>
            <person name="Jorgensen S.L."/>
            <person name="Zaremba-Niedzwiedzka K."/>
            <person name="Martijn J."/>
            <person name="Lind A.E."/>
            <person name="van Eijk R."/>
            <person name="Schleper C."/>
            <person name="Guy L."/>
            <person name="Ettema T.J."/>
        </authorList>
    </citation>
    <scope>NUCLEOTIDE SEQUENCE</scope>
</reference>
<keyword evidence="3" id="KW-1003">Cell membrane</keyword>
<dbReference type="EMBL" id="LAZR01000029">
    <property type="protein sequence ID" value="KKO02725.1"/>
    <property type="molecule type" value="Genomic_DNA"/>
</dbReference>
<feature type="transmembrane region" description="Helical" evidence="17">
    <location>
        <begin position="345"/>
        <end position="366"/>
    </location>
</feature>
<evidence type="ECO:0000256" key="15">
    <source>
        <dbReference type="ARBA" id="ARBA00044770"/>
    </source>
</evidence>
<accession>A0A0F9VF88</accession>
<evidence type="ECO:0000256" key="11">
    <source>
        <dbReference type="ARBA" id="ARBA00023136"/>
    </source>
</evidence>
<dbReference type="InterPro" id="IPR013437">
    <property type="entry name" value="FtsW"/>
</dbReference>
<keyword evidence="12" id="KW-0131">Cell cycle</keyword>
<keyword evidence="7 17" id="KW-0812">Transmembrane</keyword>
<organism evidence="18">
    <name type="scientific">marine sediment metagenome</name>
    <dbReference type="NCBI Taxonomy" id="412755"/>
    <lineage>
        <taxon>unclassified sequences</taxon>
        <taxon>metagenomes</taxon>
        <taxon>ecological metagenomes</taxon>
    </lineage>
</organism>
<dbReference type="GO" id="GO:0008955">
    <property type="term" value="F:peptidoglycan glycosyltransferase activity"/>
    <property type="evidence" value="ECO:0007669"/>
    <property type="project" value="UniProtKB-EC"/>
</dbReference>
<feature type="transmembrane region" description="Helical" evidence="17">
    <location>
        <begin position="194"/>
        <end position="214"/>
    </location>
</feature>
<keyword evidence="9" id="KW-0573">Peptidoglycan synthesis</keyword>
<evidence type="ECO:0000256" key="13">
    <source>
        <dbReference type="ARBA" id="ARBA00023316"/>
    </source>
</evidence>
<evidence type="ECO:0000256" key="7">
    <source>
        <dbReference type="ARBA" id="ARBA00022692"/>
    </source>
</evidence>
<sequence length="370" mass="40369">MKTHPPDYPLIGTLAILISLGVLILVSVSAVLSQEKFDYPTYYWFHQISYGLIPGLILAFLAFKIPLSFLKKWAFTLFIINLIILGLVFAPKIGLQAGGASRWINLGPLSLQPAEFLKVSFILYLAAWFSSIANPSAFRQRKQKEFNIILGAFLVIIGILSIFLIFQPNIGTLGIIFAVALLMYFAAGTPLWHTALIISMGIGLLFALIKIAPYRLSRFLVFVNPEIDPLGKGYQIKQALIAIGSGGIFGLGLGLSRQKFGFLPQSIGDSIFAIFAEEGGFIGVIILISLFLFFVWRGFKILKKAPDKFSQLAALGIVSWISIQAFVNMGAMIGILPLTGIPLPFVSYGGSHLIAELIGVGILLNISKNT</sequence>
<dbReference type="GO" id="GO:0071555">
    <property type="term" value="P:cell wall organization"/>
    <property type="evidence" value="ECO:0007669"/>
    <property type="project" value="UniProtKB-KW"/>
</dbReference>
<dbReference type="NCBIfam" id="TIGR02614">
    <property type="entry name" value="ftsW"/>
    <property type="match status" value="1"/>
</dbReference>
<dbReference type="GO" id="GO:0032153">
    <property type="term" value="C:cell division site"/>
    <property type="evidence" value="ECO:0007669"/>
    <property type="project" value="TreeGrafter"/>
</dbReference>
<evidence type="ECO:0000313" key="18">
    <source>
        <dbReference type="EMBL" id="KKO02725.1"/>
    </source>
</evidence>
<evidence type="ECO:0000256" key="2">
    <source>
        <dbReference type="ARBA" id="ARBA00004752"/>
    </source>
</evidence>
<evidence type="ECO:0000256" key="4">
    <source>
        <dbReference type="ARBA" id="ARBA00022618"/>
    </source>
</evidence>
<feature type="transmembrane region" description="Helical" evidence="17">
    <location>
        <begin position="12"/>
        <end position="32"/>
    </location>
</feature>